<protein>
    <submittedName>
        <fullName evidence="1">Uncharacterized protein</fullName>
    </submittedName>
</protein>
<proteinExistence type="predicted"/>
<evidence type="ECO:0000313" key="1">
    <source>
        <dbReference type="EMBL" id="KAA6410615.1"/>
    </source>
</evidence>
<dbReference type="Proteomes" id="UP000324767">
    <property type="component" value="Unassembled WGS sequence"/>
</dbReference>
<gene>
    <name evidence="1" type="ORF">FRX48_06037</name>
</gene>
<sequence>MLSAVLHSLTLKALSTLPLSSVTKTLICESIFQFYLLILYHSYSFIFIYGFNNGTPHPSPFISILSYQPLLYIYCVSDRLLDPSLLHGVLTKPASHSMRTMLSYPFATAISMAFFPDFLILDKIEPLIEYESDHGGLSGYFQWSETYVIVNHFEIEVLSAMFEQN</sequence>
<organism evidence="1 2">
    <name type="scientific">Lasallia pustulata</name>
    <dbReference type="NCBI Taxonomy" id="136370"/>
    <lineage>
        <taxon>Eukaryota</taxon>
        <taxon>Fungi</taxon>
        <taxon>Dikarya</taxon>
        <taxon>Ascomycota</taxon>
        <taxon>Pezizomycotina</taxon>
        <taxon>Lecanoromycetes</taxon>
        <taxon>OSLEUM clade</taxon>
        <taxon>Umbilicariomycetidae</taxon>
        <taxon>Umbilicariales</taxon>
        <taxon>Umbilicariaceae</taxon>
        <taxon>Lasallia</taxon>
    </lineage>
</organism>
<reference evidence="1 2" key="1">
    <citation type="submission" date="2019-09" db="EMBL/GenBank/DDBJ databases">
        <title>The hologenome of the rock-dwelling lichen Lasallia pustulata.</title>
        <authorList>
            <person name="Greshake Tzovaras B."/>
            <person name="Segers F."/>
            <person name="Bicker A."/>
            <person name="Dal Grande F."/>
            <person name="Otte J."/>
            <person name="Hankeln T."/>
            <person name="Schmitt I."/>
            <person name="Ebersberger I."/>
        </authorList>
    </citation>
    <scope>NUCLEOTIDE SEQUENCE [LARGE SCALE GENOMIC DNA]</scope>
    <source>
        <strain evidence="1">A1-1</strain>
    </source>
</reference>
<dbReference type="AlphaFoldDB" id="A0A5M8PM94"/>
<dbReference type="EMBL" id="VXIT01000009">
    <property type="protein sequence ID" value="KAA6410615.1"/>
    <property type="molecule type" value="Genomic_DNA"/>
</dbReference>
<accession>A0A5M8PM94</accession>
<evidence type="ECO:0000313" key="2">
    <source>
        <dbReference type="Proteomes" id="UP000324767"/>
    </source>
</evidence>
<name>A0A5M8PM94_9LECA</name>
<comment type="caution">
    <text evidence="1">The sequence shown here is derived from an EMBL/GenBank/DDBJ whole genome shotgun (WGS) entry which is preliminary data.</text>
</comment>